<dbReference type="GO" id="GO:0016746">
    <property type="term" value="F:acyltransferase activity"/>
    <property type="evidence" value="ECO:0007669"/>
    <property type="project" value="UniProtKB-KW"/>
</dbReference>
<dbReference type="CDD" id="cd04301">
    <property type="entry name" value="NAT_SF"/>
    <property type="match status" value="1"/>
</dbReference>
<dbReference type="PROSITE" id="PS51186">
    <property type="entry name" value="GNAT"/>
    <property type="match status" value="1"/>
</dbReference>
<feature type="domain" description="N-acetyltransferase" evidence="1">
    <location>
        <begin position="3"/>
        <end position="155"/>
    </location>
</feature>
<accession>A0ABV9DP13</accession>
<comment type="caution">
    <text evidence="2">The sequence shown here is derived from an EMBL/GenBank/DDBJ whole genome shotgun (WGS) entry which is preliminary data.</text>
</comment>
<sequence length="157" mass="17887">MEVRLKKATVKDAPAILDIQVTAFMPMLKKYKDYESNPANENIERVITRINNPKGGFYKILANNILAGAICVFWKEDQQFWISPMFILPSYQGKGIAQKSITLIEERFPQATDWNLATLIEEKGNCYLYEKMGYSATGVSKKLNDKATLIFYKKGCS</sequence>
<reference evidence="3" key="1">
    <citation type="journal article" date="2019" name="Int. J. Syst. Evol. Microbiol.">
        <title>The Global Catalogue of Microorganisms (GCM) 10K type strain sequencing project: providing services to taxonomists for standard genome sequencing and annotation.</title>
        <authorList>
            <consortium name="The Broad Institute Genomics Platform"/>
            <consortium name="The Broad Institute Genome Sequencing Center for Infectious Disease"/>
            <person name="Wu L."/>
            <person name="Ma J."/>
        </authorList>
    </citation>
    <scope>NUCLEOTIDE SEQUENCE [LARGE SCALE GENOMIC DNA]</scope>
    <source>
        <strain evidence="3">CGMCC 4.7426</strain>
    </source>
</reference>
<dbReference type="Pfam" id="PF00583">
    <property type="entry name" value="Acetyltransf_1"/>
    <property type="match status" value="1"/>
</dbReference>
<dbReference type="SUPFAM" id="SSF55729">
    <property type="entry name" value="Acyl-CoA N-acyltransferases (Nat)"/>
    <property type="match status" value="1"/>
</dbReference>
<protein>
    <submittedName>
        <fullName evidence="2">GNAT family N-acetyltransferase</fullName>
        <ecNumber evidence="2">2.3.-.-</ecNumber>
    </submittedName>
</protein>
<dbReference type="InterPro" id="IPR000182">
    <property type="entry name" value="GNAT_dom"/>
</dbReference>
<dbReference type="EC" id="2.3.-.-" evidence="2"/>
<evidence type="ECO:0000259" key="1">
    <source>
        <dbReference type="PROSITE" id="PS51186"/>
    </source>
</evidence>
<dbReference type="EMBL" id="JBHSFU010000015">
    <property type="protein sequence ID" value="MFC4560172.1"/>
    <property type="molecule type" value="Genomic_DNA"/>
</dbReference>
<keyword evidence="2" id="KW-0012">Acyltransferase</keyword>
<dbReference type="InterPro" id="IPR016181">
    <property type="entry name" value="Acyl_CoA_acyltransferase"/>
</dbReference>
<proteinExistence type="predicted"/>
<organism evidence="2 3">
    <name type="scientific">Virgibacillus kekensis</name>
    <dbReference type="NCBI Taxonomy" id="202261"/>
    <lineage>
        <taxon>Bacteria</taxon>
        <taxon>Bacillati</taxon>
        <taxon>Bacillota</taxon>
        <taxon>Bacilli</taxon>
        <taxon>Bacillales</taxon>
        <taxon>Bacillaceae</taxon>
        <taxon>Virgibacillus</taxon>
    </lineage>
</organism>
<keyword evidence="2" id="KW-0808">Transferase</keyword>
<dbReference type="Proteomes" id="UP001595989">
    <property type="component" value="Unassembled WGS sequence"/>
</dbReference>
<name>A0ABV9DP13_9BACI</name>
<gene>
    <name evidence="2" type="ORF">ACFO3D_18605</name>
</gene>
<evidence type="ECO:0000313" key="3">
    <source>
        <dbReference type="Proteomes" id="UP001595989"/>
    </source>
</evidence>
<keyword evidence="3" id="KW-1185">Reference proteome</keyword>
<evidence type="ECO:0000313" key="2">
    <source>
        <dbReference type="EMBL" id="MFC4560172.1"/>
    </source>
</evidence>
<dbReference type="RefSeq" id="WP_390299787.1">
    <property type="nucleotide sequence ID" value="NZ_JBHSFU010000015.1"/>
</dbReference>
<dbReference type="Gene3D" id="3.40.630.30">
    <property type="match status" value="1"/>
</dbReference>